<protein>
    <submittedName>
        <fullName evidence="1">Uncharacterized protein</fullName>
    </submittedName>
</protein>
<name>A0A9P8PCJ0_9ASCO</name>
<dbReference type="EMBL" id="JAEUBF010001336">
    <property type="protein sequence ID" value="KAH3669180.1"/>
    <property type="molecule type" value="Genomic_DNA"/>
</dbReference>
<organism evidence="1 2">
    <name type="scientific">Wickerhamomyces mucosus</name>
    <dbReference type="NCBI Taxonomy" id="1378264"/>
    <lineage>
        <taxon>Eukaryota</taxon>
        <taxon>Fungi</taxon>
        <taxon>Dikarya</taxon>
        <taxon>Ascomycota</taxon>
        <taxon>Saccharomycotina</taxon>
        <taxon>Saccharomycetes</taxon>
        <taxon>Phaffomycetales</taxon>
        <taxon>Wickerhamomycetaceae</taxon>
        <taxon>Wickerhamomyces</taxon>
    </lineage>
</organism>
<accession>A0A9P8PCJ0</accession>
<evidence type="ECO:0000313" key="2">
    <source>
        <dbReference type="Proteomes" id="UP000769528"/>
    </source>
</evidence>
<keyword evidence="2" id="KW-1185">Reference proteome</keyword>
<proteinExistence type="predicted"/>
<dbReference type="Proteomes" id="UP000769528">
    <property type="component" value="Unassembled WGS sequence"/>
</dbReference>
<gene>
    <name evidence="1" type="ORF">WICMUC_005019</name>
</gene>
<sequence>MNTILVGCSAIGSICLFKYTANSFTNWQPLDDNVVLKDDIVLQIPSWSILTAWTSSSGNFPEFPEIIDLNLIMVFSLSPQLNSVSFPLNGLNKGSVSFFSSDKECKIMGLSDSSSLEFGILSKRVAKSFEAADVDTWLDKLIEFLLPNEVAALLDFVILLNVSMVDLGIPDVFDSM</sequence>
<evidence type="ECO:0000313" key="1">
    <source>
        <dbReference type="EMBL" id="KAH3669180.1"/>
    </source>
</evidence>
<dbReference type="AlphaFoldDB" id="A0A9P8PCJ0"/>
<reference evidence="1" key="1">
    <citation type="journal article" date="2021" name="Open Biol.">
        <title>Shared evolutionary footprints suggest mitochondrial oxidative damage underlies multiple complex I losses in fungi.</title>
        <authorList>
            <person name="Schikora-Tamarit M.A."/>
            <person name="Marcet-Houben M."/>
            <person name="Nosek J."/>
            <person name="Gabaldon T."/>
        </authorList>
    </citation>
    <scope>NUCLEOTIDE SEQUENCE</scope>
    <source>
        <strain evidence="1">CBS6341</strain>
    </source>
</reference>
<comment type="caution">
    <text evidence="1">The sequence shown here is derived from an EMBL/GenBank/DDBJ whole genome shotgun (WGS) entry which is preliminary data.</text>
</comment>
<reference evidence="1" key="2">
    <citation type="submission" date="2021-01" db="EMBL/GenBank/DDBJ databases">
        <authorList>
            <person name="Schikora-Tamarit M.A."/>
        </authorList>
    </citation>
    <scope>NUCLEOTIDE SEQUENCE</scope>
    <source>
        <strain evidence="1">CBS6341</strain>
    </source>
</reference>